<dbReference type="EMBL" id="JAPKNK010000002">
    <property type="protein sequence ID" value="MCX5568840.1"/>
    <property type="molecule type" value="Genomic_DNA"/>
</dbReference>
<organism evidence="2 3">
    <name type="scientific">Kaistia nematophila</name>
    <dbReference type="NCBI Taxonomy" id="2994654"/>
    <lineage>
        <taxon>Bacteria</taxon>
        <taxon>Pseudomonadati</taxon>
        <taxon>Pseudomonadota</taxon>
        <taxon>Alphaproteobacteria</taxon>
        <taxon>Hyphomicrobiales</taxon>
        <taxon>Kaistiaceae</taxon>
        <taxon>Kaistia</taxon>
    </lineage>
</organism>
<protein>
    <recommendedName>
        <fullName evidence="1">Segregation and condensation protein A</fullName>
    </recommendedName>
</protein>
<gene>
    <name evidence="2" type="ORF">OSH07_06520</name>
</gene>
<dbReference type="RefSeq" id="WP_266337800.1">
    <property type="nucleotide sequence ID" value="NZ_JAPKNK010000002.1"/>
</dbReference>
<evidence type="ECO:0000256" key="1">
    <source>
        <dbReference type="ARBA" id="ARBA00044777"/>
    </source>
</evidence>
<dbReference type="Pfam" id="PF02616">
    <property type="entry name" value="SMC_ScpA"/>
    <property type="match status" value="1"/>
</dbReference>
<name>A0A9X3E8Q2_9HYPH</name>
<dbReference type="Gene3D" id="6.10.250.2410">
    <property type="match status" value="1"/>
</dbReference>
<dbReference type="Proteomes" id="UP001144805">
    <property type="component" value="Unassembled WGS sequence"/>
</dbReference>
<dbReference type="PANTHER" id="PTHR33969">
    <property type="entry name" value="SEGREGATION AND CONDENSATION PROTEIN A"/>
    <property type="match status" value="1"/>
</dbReference>
<proteinExistence type="predicted"/>
<reference evidence="2" key="1">
    <citation type="submission" date="2022-11" db="EMBL/GenBank/DDBJ databases">
        <title>Biodiversity and phylogenetic relationships of bacteria.</title>
        <authorList>
            <person name="Machado R.A.R."/>
            <person name="Bhat A."/>
            <person name="Loulou A."/>
            <person name="Kallel S."/>
        </authorList>
    </citation>
    <scope>NUCLEOTIDE SEQUENCE</scope>
    <source>
        <strain evidence="2">K-TC2</strain>
    </source>
</reference>
<comment type="caution">
    <text evidence="2">The sequence shown here is derived from an EMBL/GenBank/DDBJ whole genome shotgun (WGS) entry which is preliminary data.</text>
</comment>
<evidence type="ECO:0000313" key="2">
    <source>
        <dbReference type="EMBL" id="MCX5568840.1"/>
    </source>
</evidence>
<dbReference type="InterPro" id="IPR003768">
    <property type="entry name" value="ScpA"/>
</dbReference>
<dbReference type="AlphaFoldDB" id="A0A9X3E8Q2"/>
<dbReference type="PANTHER" id="PTHR33969:SF2">
    <property type="entry name" value="SEGREGATION AND CONDENSATION PROTEIN A"/>
    <property type="match status" value="1"/>
</dbReference>
<keyword evidence="3" id="KW-1185">Reference proteome</keyword>
<sequence>MAATRDIDGQSELWETTDRKDDDAALVVDVDGFEGPLDLLLALARTQKVDLAKISILALAEQYLAYIEHLRQLRLELAADYLVMAAWLAYLKSRLLLPAPAPDEEPSGEEMAAALAFRLRRLEAMRDAAAKLVNRDRLGREVFSRGMPEPVEVIQRSDYSATLYDLLTAYASQRQRQMVSVVHVRRRQVWSLAEAREVLTRMIGSIADWTPVDVFLSPWMQTPEMRATVLASSFSASLELVREGKVELRQTGPFASLYMRDRDRDGAEVKNDG</sequence>
<evidence type="ECO:0000313" key="3">
    <source>
        <dbReference type="Proteomes" id="UP001144805"/>
    </source>
</evidence>
<accession>A0A9X3E8Q2</accession>